<dbReference type="EMBL" id="ACFC01000013">
    <property type="protein sequence ID" value="EEE04672.1"/>
    <property type="molecule type" value="Genomic_DNA"/>
</dbReference>
<dbReference type="AlphaFoldDB" id="B9BWK2"/>
<evidence type="ECO:0000313" key="2">
    <source>
        <dbReference type="Proteomes" id="UP000004535"/>
    </source>
</evidence>
<comment type="caution">
    <text evidence="1">The sequence shown here is derived from an EMBL/GenBank/DDBJ whole genome shotgun (WGS) entry which is preliminary data.</text>
</comment>
<evidence type="ECO:0000313" key="1">
    <source>
        <dbReference type="EMBL" id="EEE04672.1"/>
    </source>
</evidence>
<reference evidence="1 2" key="1">
    <citation type="journal article" date="2012" name="J. Bacteriol.">
        <title>Draft Genome Sequence Determination for Cystic Fibrosis and Chronic Granulomatous Disease Burkholderia multivorans Isolates.</title>
        <authorList>
            <person name="Varga J.J."/>
            <person name="Losada L."/>
            <person name="Zelazny A.M."/>
            <person name="Brinkac L."/>
            <person name="Harkins D."/>
            <person name="Radune D."/>
            <person name="Hostetler J."/>
            <person name="Sampaio E.P."/>
            <person name="Ronning C.M."/>
            <person name="Nierman W.C."/>
            <person name="Greenberg D.E."/>
            <person name="Holland S.M."/>
            <person name="Goldberg J.B."/>
        </authorList>
    </citation>
    <scope>NUCLEOTIDE SEQUENCE [LARGE SCALE GENOMIC DNA]</scope>
    <source>
        <strain evidence="1 2">CGD2</strain>
    </source>
</reference>
<organism evidence="1 2">
    <name type="scientific">Burkholderia multivorans CGD2</name>
    <dbReference type="NCBI Taxonomy" id="513052"/>
    <lineage>
        <taxon>Bacteria</taxon>
        <taxon>Pseudomonadati</taxon>
        <taxon>Pseudomonadota</taxon>
        <taxon>Betaproteobacteria</taxon>
        <taxon>Burkholderiales</taxon>
        <taxon>Burkholderiaceae</taxon>
        <taxon>Burkholderia</taxon>
        <taxon>Burkholderia cepacia complex</taxon>
    </lineage>
</organism>
<sequence>MIRHDRLLSGVSFSNRFPAQTMIRKIGKNLPGTTADSFSPIFYAPSDR</sequence>
<accession>B9BWK2</accession>
<dbReference type="Proteomes" id="UP000004535">
    <property type="component" value="Unassembled WGS sequence"/>
</dbReference>
<proteinExistence type="predicted"/>
<name>B9BWK2_9BURK</name>
<protein>
    <submittedName>
        <fullName evidence="1">Uncharacterized protein</fullName>
    </submittedName>
</protein>
<gene>
    <name evidence="1" type="ORF">BURMUCGD2_6090</name>
</gene>